<dbReference type="Gene3D" id="3.90.230.10">
    <property type="entry name" value="Creatinase/methionine aminopeptidase superfamily"/>
    <property type="match status" value="1"/>
</dbReference>
<dbReference type="PANTHER" id="PTHR46112">
    <property type="entry name" value="AMINOPEPTIDASE"/>
    <property type="match status" value="1"/>
</dbReference>
<dbReference type="InterPro" id="IPR050659">
    <property type="entry name" value="Peptidase_M24B"/>
</dbReference>
<gene>
    <name evidence="3" type="ORF">N5J06_18780</name>
</gene>
<name>A0ABT2LDW3_9RALS</name>
<dbReference type="CDD" id="cd01066">
    <property type="entry name" value="APP_MetAP"/>
    <property type="match status" value="1"/>
</dbReference>
<reference evidence="3 4" key="1">
    <citation type="journal article" date="2023" name="Front. Microbiol.">
        <title>Ralstonia chuxiongensis sp. nov., Ralstonia mojiangensis sp. nov., and Ralstonia soli sp. nov., isolated from tobacco fields, are three novel species in the family Burkholderiaceae.</title>
        <authorList>
            <person name="Lu C.H."/>
            <person name="Zhang Y.Y."/>
            <person name="Jiang N."/>
            <person name="Chen W."/>
            <person name="Shao X."/>
            <person name="Zhao Z.M."/>
            <person name="Lu W.L."/>
            <person name="Hu X."/>
            <person name="Xi Y.X."/>
            <person name="Zou S.Y."/>
            <person name="Wei Q.J."/>
            <person name="Lin Z.L."/>
            <person name="Gong L."/>
            <person name="Gai X.T."/>
            <person name="Zhang L.Q."/>
            <person name="Li J.Y."/>
            <person name="Jin Y."/>
            <person name="Xia Z.Y."/>
        </authorList>
    </citation>
    <scope>NUCLEOTIDE SEQUENCE [LARGE SCALE GENOMIC DNA]</scope>
    <source>
        <strain evidence="3 4">22TCJT01-1</strain>
    </source>
</reference>
<dbReference type="InterPro" id="IPR036005">
    <property type="entry name" value="Creatinase/aminopeptidase-like"/>
</dbReference>
<proteinExistence type="predicted"/>
<dbReference type="InterPro" id="IPR029149">
    <property type="entry name" value="Creatin/AminoP/Spt16_N"/>
</dbReference>
<dbReference type="InterPro" id="IPR000587">
    <property type="entry name" value="Creatinase_N"/>
</dbReference>
<accession>A0ABT2LDW3</accession>
<dbReference type="Gene3D" id="3.40.350.10">
    <property type="entry name" value="Creatinase/prolidase N-terminal domain"/>
    <property type="match status" value="1"/>
</dbReference>
<evidence type="ECO:0000313" key="4">
    <source>
        <dbReference type="Proteomes" id="UP001164420"/>
    </source>
</evidence>
<feature type="domain" description="Peptidase M24" evidence="1">
    <location>
        <begin position="180"/>
        <end position="379"/>
    </location>
</feature>
<sequence>MLLNIERLNEMMARNGLDAIVATLPENVTYSSGYWALSQWIRRGPQSYVLIPAPGKGEPSIIATTSLLDQLADQEDVWISKVYRYGFFSVDQTSGVTLNALDQRQLDLYNLPDHGTAINALCAAINDCGLSGGVIGLDELGLMPGNFEEIQARLPQATVKPALEIFRTVRAVKTPEEINRLRRAALIAEQSIASALEIAKPGVTEREMGLVFHQRTAREGGYPVLGCIGSGPRSAMPNVEPGDRKLEYGDVIRFDVGGRYRHYRADISRIAVLGEPTERIRKYHRALHVGVLTALEMMRPGVKTSDVFDAAVKAVQREGIPHYKRSHVGHGIGIDGYDVPNLTPSSTVILEEGMTLCVETPYYELGSWGLQVEDMIVVRKDGVESLMSTDGALNILNR</sequence>
<dbReference type="PANTHER" id="PTHR46112:SF2">
    <property type="entry name" value="XAA-PRO AMINOPEPTIDASE P-RELATED"/>
    <property type="match status" value="1"/>
</dbReference>
<dbReference type="RefSeq" id="WP_260784979.1">
    <property type="nucleotide sequence ID" value="NZ_JAOCQI010000003.1"/>
</dbReference>
<dbReference type="SUPFAM" id="SSF53092">
    <property type="entry name" value="Creatinase/prolidase N-terminal domain"/>
    <property type="match status" value="1"/>
</dbReference>
<evidence type="ECO:0000313" key="3">
    <source>
        <dbReference type="EMBL" id="MCT7313023.1"/>
    </source>
</evidence>
<protein>
    <submittedName>
        <fullName evidence="3">Xaa-Pro peptidase family protein</fullName>
    </submittedName>
</protein>
<evidence type="ECO:0000259" key="1">
    <source>
        <dbReference type="Pfam" id="PF00557"/>
    </source>
</evidence>
<dbReference type="SUPFAM" id="SSF55920">
    <property type="entry name" value="Creatinase/aminopeptidase"/>
    <property type="match status" value="1"/>
</dbReference>
<dbReference type="EMBL" id="JAOCQI010000003">
    <property type="protein sequence ID" value="MCT7313023.1"/>
    <property type="molecule type" value="Genomic_DNA"/>
</dbReference>
<dbReference type="InterPro" id="IPR000994">
    <property type="entry name" value="Pept_M24"/>
</dbReference>
<dbReference type="Pfam" id="PF01321">
    <property type="entry name" value="Creatinase_N"/>
    <property type="match status" value="1"/>
</dbReference>
<dbReference type="Pfam" id="PF00557">
    <property type="entry name" value="Peptidase_M24"/>
    <property type="match status" value="1"/>
</dbReference>
<feature type="domain" description="Creatinase N-terminal" evidence="2">
    <location>
        <begin position="5"/>
        <end position="172"/>
    </location>
</feature>
<dbReference type="Proteomes" id="UP001164420">
    <property type="component" value="Unassembled WGS sequence"/>
</dbReference>
<organism evidence="3 4">
    <name type="scientific">Ralstonia mojiangensis</name>
    <dbReference type="NCBI Taxonomy" id="2953895"/>
    <lineage>
        <taxon>Bacteria</taxon>
        <taxon>Pseudomonadati</taxon>
        <taxon>Pseudomonadota</taxon>
        <taxon>Betaproteobacteria</taxon>
        <taxon>Burkholderiales</taxon>
        <taxon>Burkholderiaceae</taxon>
        <taxon>Ralstonia</taxon>
    </lineage>
</organism>
<keyword evidence="4" id="KW-1185">Reference proteome</keyword>
<comment type="caution">
    <text evidence="3">The sequence shown here is derived from an EMBL/GenBank/DDBJ whole genome shotgun (WGS) entry which is preliminary data.</text>
</comment>
<evidence type="ECO:0000259" key="2">
    <source>
        <dbReference type="Pfam" id="PF01321"/>
    </source>
</evidence>